<organism evidence="1 2">
    <name type="scientific">Pseudomonas syringae pv. spinaceae</name>
    <dbReference type="NCBI Taxonomy" id="264459"/>
    <lineage>
        <taxon>Bacteria</taxon>
        <taxon>Pseudomonadati</taxon>
        <taxon>Pseudomonadota</taxon>
        <taxon>Gammaproteobacteria</taxon>
        <taxon>Pseudomonadales</taxon>
        <taxon>Pseudomonadaceae</taxon>
        <taxon>Pseudomonas</taxon>
        <taxon>Pseudomonas syringae</taxon>
    </lineage>
</organism>
<protein>
    <submittedName>
        <fullName evidence="1">Ribonuclease D</fullName>
    </submittedName>
</protein>
<gene>
    <name evidence="1" type="ORF">ALO94_200937</name>
</gene>
<dbReference type="AlphaFoldDB" id="A0A0N8T4Z7"/>
<reference evidence="1 2" key="1">
    <citation type="submission" date="2015-09" db="EMBL/GenBank/DDBJ databases">
        <title>Genome announcement of multiple Pseudomonas syringae strains.</title>
        <authorList>
            <person name="Thakur S."/>
            <person name="Wang P.W."/>
            <person name="Gong Y."/>
            <person name="Weir B.S."/>
            <person name="Guttman D.S."/>
        </authorList>
    </citation>
    <scope>NUCLEOTIDE SEQUENCE [LARGE SCALE GENOMIC DNA]</scope>
    <source>
        <strain evidence="1 2">ICMP16929</strain>
    </source>
</reference>
<dbReference type="EMBL" id="LJRI01000795">
    <property type="protein sequence ID" value="KPY89784.1"/>
    <property type="molecule type" value="Genomic_DNA"/>
</dbReference>
<accession>A0A0N8T4Z7</accession>
<name>A0A0N8T4Z7_PSESX</name>
<evidence type="ECO:0000313" key="2">
    <source>
        <dbReference type="Proteomes" id="UP000050384"/>
    </source>
</evidence>
<dbReference type="Proteomes" id="UP000050384">
    <property type="component" value="Unassembled WGS sequence"/>
</dbReference>
<sequence>MQQVGEKLHEPAVAGGSAVYPKLLERAADVGLHGVENVANLVADGFQSRTHDVCARTAFRKAADQPSGVGLPMWRAQTGQRRHKVDAAIVGQLRGLFAQGIYGFAGHQPRSPLHRCAGVHNVAFHCIS</sequence>
<comment type="caution">
    <text evidence="1">The sequence shown here is derived from an EMBL/GenBank/DDBJ whole genome shotgun (WGS) entry which is preliminary data.</text>
</comment>
<evidence type="ECO:0000313" key="1">
    <source>
        <dbReference type="EMBL" id="KPY89784.1"/>
    </source>
</evidence>
<proteinExistence type="predicted"/>